<evidence type="ECO:0000259" key="4">
    <source>
        <dbReference type="PROSITE" id="PS50053"/>
    </source>
</evidence>
<feature type="domain" description="UBA" evidence="3">
    <location>
        <begin position="369"/>
        <end position="409"/>
    </location>
</feature>
<dbReference type="SUPFAM" id="SSF46934">
    <property type="entry name" value="UBA-like"/>
    <property type="match status" value="3"/>
</dbReference>
<dbReference type="SUPFAM" id="SSF54236">
    <property type="entry name" value="Ubiquitin-like"/>
    <property type="match status" value="1"/>
</dbReference>
<dbReference type="OrthoDB" id="434245at2759"/>
<dbReference type="PROSITE" id="PS50030">
    <property type="entry name" value="UBA"/>
    <property type="match status" value="3"/>
</dbReference>
<dbReference type="AlphaFoldDB" id="A0A210PZW3"/>
<dbReference type="InterPro" id="IPR033864">
    <property type="entry name" value="UBA2_scUBP14-like"/>
</dbReference>
<evidence type="ECO:0000256" key="2">
    <source>
        <dbReference type="SAM" id="MobiDB-lite"/>
    </source>
</evidence>
<gene>
    <name evidence="5" type="ORF">KP79_PYT24098</name>
</gene>
<name>A0A210PZW3_MIZYE</name>
<dbReference type="Gene3D" id="1.10.8.10">
    <property type="entry name" value="DNA helicase RuvA subunit, C-terminal domain"/>
    <property type="match status" value="3"/>
</dbReference>
<organism evidence="5 6">
    <name type="scientific">Mizuhopecten yessoensis</name>
    <name type="common">Japanese scallop</name>
    <name type="synonym">Patinopecten yessoensis</name>
    <dbReference type="NCBI Taxonomy" id="6573"/>
    <lineage>
        <taxon>Eukaryota</taxon>
        <taxon>Metazoa</taxon>
        <taxon>Spiralia</taxon>
        <taxon>Lophotrochozoa</taxon>
        <taxon>Mollusca</taxon>
        <taxon>Bivalvia</taxon>
        <taxon>Autobranchia</taxon>
        <taxon>Pteriomorphia</taxon>
        <taxon>Pectinida</taxon>
        <taxon>Pectinoidea</taxon>
        <taxon>Pectinidae</taxon>
        <taxon>Mizuhopecten</taxon>
    </lineage>
</organism>
<feature type="compositionally biased region" description="Low complexity" evidence="2">
    <location>
        <begin position="549"/>
        <end position="564"/>
    </location>
</feature>
<accession>A0A210PZW3</accession>
<dbReference type="STRING" id="6573.A0A210PZW3"/>
<dbReference type="Pfam" id="PF26285">
    <property type="entry name" value="SASH1_Homeodomain"/>
    <property type="match status" value="1"/>
</dbReference>
<dbReference type="Gene3D" id="3.10.20.90">
    <property type="entry name" value="Phosphatidylinositol 3-kinase Catalytic Subunit, Chain A, domain 1"/>
    <property type="match status" value="1"/>
</dbReference>
<dbReference type="InterPro" id="IPR039749">
    <property type="entry name" value="NUB1"/>
</dbReference>
<keyword evidence="6" id="KW-1185">Reference proteome</keyword>
<dbReference type="CDD" id="cd17062">
    <property type="entry name" value="Ubl_NUB1"/>
    <property type="match status" value="1"/>
</dbReference>
<feature type="domain" description="Ubiquitin-like" evidence="4">
    <location>
        <begin position="92"/>
        <end position="166"/>
    </location>
</feature>
<dbReference type="InterPro" id="IPR058666">
    <property type="entry name" value="SASH1/NUB1_homeodomain"/>
</dbReference>
<protein>
    <submittedName>
        <fullName evidence="5">NEDD8 ultimate buster 1</fullName>
    </submittedName>
</protein>
<dbReference type="Pfam" id="PF18037">
    <property type="entry name" value="Ubiquitin_5"/>
    <property type="match status" value="1"/>
</dbReference>
<feature type="coiled-coil region" evidence="1">
    <location>
        <begin position="351"/>
        <end position="378"/>
    </location>
</feature>
<comment type="caution">
    <text evidence="5">The sequence shown here is derived from an EMBL/GenBank/DDBJ whole genome shotgun (WGS) entry which is preliminary data.</text>
</comment>
<evidence type="ECO:0000259" key="3">
    <source>
        <dbReference type="PROSITE" id="PS50030"/>
    </source>
</evidence>
<dbReference type="InterPro" id="IPR029071">
    <property type="entry name" value="Ubiquitin-like_domsf"/>
</dbReference>
<keyword evidence="1" id="KW-0175">Coiled coil</keyword>
<dbReference type="CDD" id="cd14270">
    <property type="entry name" value="UBA"/>
    <property type="match status" value="1"/>
</dbReference>
<dbReference type="SMART" id="SM00165">
    <property type="entry name" value="UBA"/>
    <property type="match status" value="3"/>
</dbReference>
<evidence type="ECO:0000313" key="5">
    <source>
        <dbReference type="EMBL" id="OWF42022.1"/>
    </source>
</evidence>
<feature type="domain" description="UBA" evidence="3">
    <location>
        <begin position="498"/>
        <end position="538"/>
    </location>
</feature>
<dbReference type="InterPro" id="IPR009060">
    <property type="entry name" value="UBA-like_sf"/>
</dbReference>
<dbReference type="Pfam" id="PF00627">
    <property type="entry name" value="UBA"/>
    <property type="match status" value="1"/>
</dbReference>
<dbReference type="PANTHER" id="PTHR12948:SF3">
    <property type="entry name" value="NEDD8 ULTIMATE BUSTER 1"/>
    <property type="match status" value="1"/>
</dbReference>
<evidence type="ECO:0000313" key="6">
    <source>
        <dbReference type="Proteomes" id="UP000242188"/>
    </source>
</evidence>
<reference evidence="5 6" key="1">
    <citation type="journal article" date="2017" name="Nat. Ecol. Evol.">
        <title>Scallop genome provides insights into evolution of bilaterian karyotype and development.</title>
        <authorList>
            <person name="Wang S."/>
            <person name="Zhang J."/>
            <person name="Jiao W."/>
            <person name="Li J."/>
            <person name="Xun X."/>
            <person name="Sun Y."/>
            <person name="Guo X."/>
            <person name="Huan P."/>
            <person name="Dong B."/>
            <person name="Zhang L."/>
            <person name="Hu X."/>
            <person name="Sun X."/>
            <person name="Wang J."/>
            <person name="Zhao C."/>
            <person name="Wang Y."/>
            <person name="Wang D."/>
            <person name="Huang X."/>
            <person name="Wang R."/>
            <person name="Lv J."/>
            <person name="Li Y."/>
            <person name="Zhang Z."/>
            <person name="Liu B."/>
            <person name="Lu W."/>
            <person name="Hui Y."/>
            <person name="Liang J."/>
            <person name="Zhou Z."/>
            <person name="Hou R."/>
            <person name="Li X."/>
            <person name="Liu Y."/>
            <person name="Li H."/>
            <person name="Ning X."/>
            <person name="Lin Y."/>
            <person name="Zhao L."/>
            <person name="Xing Q."/>
            <person name="Dou J."/>
            <person name="Li Y."/>
            <person name="Mao J."/>
            <person name="Guo H."/>
            <person name="Dou H."/>
            <person name="Li T."/>
            <person name="Mu C."/>
            <person name="Jiang W."/>
            <person name="Fu Q."/>
            <person name="Fu X."/>
            <person name="Miao Y."/>
            <person name="Liu J."/>
            <person name="Yu Q."/>
            <person name="Li R."/>
            <person name="Liao H."/>
            <person name="Li X."/>
            <person name="Kong Y."/>
            <person name="Jiang Z."/>
            <person name="Chourrout D."/>
            <person name="Li R."/>
            <person name="Bao Z."/>
        </authorList>
    </citation>
    <scope>NUCLEOTIDE SEQUENCE [LARGE SCALE GENOMIC DNA]</scope>
    <source>
        <strain evidence="5 6">PY_sf001</strain>
    </source>
</reference>
<evidence type="ECO:0000256" key="1">
    <source>
        <dbReference type="SAM" id="Coils"/>
    </source>
</evidence>
<dbReference type="InterPro" id="IPR000626">
    <property type="entry name" value="Ubiquitin-like_dom"/>
</dbReference>
<dbReference type="EMBL" id="NEDP02005325">
    <property type="protein sequence ID" value="OWF42022.1"/>
    <property type="molecule type" value="Genomic_DNA"/>
</dbReference>
<feature type="domain" description="UBA" evidence="3">
    <location>
        <begin position="441"/>
        <end position="481"/>
    </location>
</feature>
<dbReference type="CDD" id="cd14298">
    <property type="entry name" value="UBA2_scUBP14_like"/>
    <property type="match status" value="1"/>
</dbReference>
<dbReference type="GO" id="GO:2000058">
    <property type="term" value="P:regulation of ubiquitin-dependent protein catabolic process"/>
    <property type="evidence" value="ECO:0007669"/>
    <property type="project" value="TreeGrafter"/>
</dbReference>
<dbReference type="PROSITE" id="PS50053">
    <property type="entry name" value="UBIQUITIN_2"/>
    <property type="match status" value="1"/>
</dbReference>
<feature type="region of interest" description="Disordered" evidence="2">
    <location>
        <begin position="542"/>
        <end position="577"/>
    </location>
</feature>
<dbReference type="CDD" id="cd14291">
    <property type="entry name" value="UBA1_NUB1_like"/>
    <property type="match status" value="1"/>
</dbReference>
<sequence>MMEDRVVDGNYAQELHQKRVREKLNDEKIKLWLPPYTKEDGSRGDSPNDLIARYAQDLQLTEEMVSGITENLRVHALHKLAEREKYKKSGLASLKVKMTGLPTSADKVQHISLEISLNVLGKDLRDMLSERMALPADQLKLICQGRVITNQTSLESQGVKHGCQIMGLCLSMSQAETARQQEDVARMIDTRKAAELLSDNAETGDYDIQIADQSGRPLNLPTAEKKALTLAMTLHEKGRAALKKQEYGRALLLLLEADKEFRKCRADILNAVDNYAVLCLDIVWCYLCLRNVEDLHDADIRLLASEDCFQRTYGNNMERLLAVKGGSGTELALFMRLHLLQGIVAFHQHRTEEAGRLLNKAEEELQRLNVDEDKLAQVIHMGFQERDGRLALRLTNGDVEASIQYIMKKREEKKEITKKVEEEKRKKKLQKCLGSTAKGDKVNVDTYEMLLAMGFRNGASAEALRQSNNDLSLALEVLQNHPELLDLPDPVTMDSSVSITDDMLAQVISMGYESDMARNALQKHHGNIESAIEDLIKSGGVVLSPNGESSSSGPSTSSSHSSSSADKQKQKEVLDDLVSDIAKDEDDYLDLTLQEETQFLNHYKSLLESIKK</sequence>
<dbReference type="InterPro" id="IPR041207">
    <property type="entry name" value="NUB1_ubiquitin-like_dom"/>
</dbReference>
<dbReference type="PANTHER" id="PTHR12948">
    <property type="entry name" value="NEDD8 ULTIMATE BUSTER-1 BS4 PROTEIN"/>
    <property type="match status" value="1"/>
</dbReference>
<dbReference type="Proteomes" id="UP000242188">
    <property type="component" value="Unassembled WGS sequence"/>
</dbReference>
<dbReference type="InterPro" id="IPR015940">
    <property type="entry name" value="UBA"/>
</dbReference>
<proteinExistence type="predicted"/>